<keyword evidence="11" id="KW-0496">Mitochondrion</keyword>
<sequence>MPVPWEALIPFGARYIIPLARRQETRRLTSASHFFLLGLLTSMFAAAGTLLNTSKMAQNQGKPVRYNIDTWDQMMMERDRRLTGHVRGQKSDPVPPEGFETSSAWYTREYTTSR</sequence>
<dbReference type="Pfam" id="PF15879">
    <property type="entry name" value="MWFE"/>
    <property type="match status" value="1"/>
</dbReference>
<evidence type="ECO:0000256" key="10">
    <source>
        <dbReference type="ARBA" id="ARBA00022989"/>
    </source>
</evidence>
<evidence type="ECO:0000313" key="14">
    <source>
        <dbReference type="EMBL" id="KIM54472.1"/>
    </source>
</evidence>
<name>A0A0C2ZPE0_9AGAM</name>
<evidence type="ECO:0000256" key="5">
    <source>
        <dbReference type="ARBA" id="ARBA00022448"/>
    </source>
</evidence>
<dbReference type="Proteomes" id="UP000053989">
    <property type="component" value="Unassembled WGS sequence"/>
</dbReference>
<evidence type="ECO:0000256" key="4">
    <source>
        <dbReference type="ARBA" id="ARBA00016392"/>
    </source>
</evidence>
<dbReference type="GO" id="GO:0005743">
    <property type="term" value="C:mitochondrial inner membrane"/>
    <property type="evidence" value="ECO:0007669"/>
    <property type="project" value="UniProtKB-SubCell"/>
</dbReference>
<gene>
    <name evidence="14" type="ORF">SCLCIDRAFT_1221967</name>
</gene>
<evidence type="ECO:0000256" key="13">
    <source>
        <dbReference type="SAM" id="Phobius"/>
    </source>
</evidence>
<evidence type="ECO:0000256" key="3">
    <source>
        <dbReference type="ARBA" id="ARBA00009960"/>
    </source>
</evidence>
<keyword evidence="9" id="KW-0249">Electron transport</keyword>
<organism evidence="14 15">
    <name type="scientific">Scleroderma citrinum Foug A</name>
    <dbReference type="NCBI Taxonomy" id="1036808"/>
    <lineage>
        <taxon>Eukaryota</taxon>
        <taxon>Fungi</taxon>
        <taxon>Dikarya</taxon>
        <taxon>Basidiomycota</taxon>
        <taxon>Agaricomycotina</taxon>
        <taxon>Agaricomycetes</taxon>
        <taxon>Agaricomycetidae</taxon>
        <taxon>Boletales</taxon>
        <taxon>Sclerodermatineae</taxon>
        <taxon>Sclerodermataceae</taxon>
        <taxon>Scleroderma</taxon>
    </lineage>
</organism>
<dbReference type="PANTHER" id="PTHR17098:SF2">
    <property type="entry name" value="NADH DEHYDROGENASE [UBIQUINONE] 1 ALPHA SUBCOMPLEX SUBUNIT 1"/>
    <property type="match status" value="1"/>
</dbReference>
<reference evidence="14 15" key="1">
    <citation type="submission" date="2014-04" db="EMBL/GenBank/DDBJ databases">
        <authorList>
            <consortium name="DOE Joint Genome Institute"/>
            <person name="Kuo A."/>
            <person name="Kohler A."/>
            <person name="Nagy L.G."/>
            <person name="Floudas D."/>
            <person name="Copeland A."/>
            <person name="Barry K.W."/>
            <person name="Cichocki N."/>
            <person name="Veneault-Fourrey C."/>
            <person name="LaButti K."/>
            <person name="Lindquist E.A."/>
            <person name="Lipzen A."/>
            <person name="Lundell T."/>
            <person name="Morin E."/>
            <person name="Murat C."/>
            <person name="Sun H."/>
            <person name="Tunlid A."/>
            <person name="Henrissat B."/>
            <person name="Grigoriev I.V."/>
            <person name="Hibbett D.S."/>
            <person name="Martin F."/>
            <person name="Nordberg H.P."/>
            <person name="Cantor M.N."/>
            <person name="Hua S.X."/>
        </authorList>
    </citation>
    <scope>NUCLEOTIDE SEQUENCE [LARGE SCALE GENOMIC DNA]</scope>
    <source>
        <strain evidence="14 15">Foug A</strain>
    </source>
</reference>
<evidence type="ECO:0000256" key="8">
    <source>
        <dbReference type="ARBA" id="ARBA00022792"/>
    </source>
</evidence>
<dbReference type="PANTHER" id="PTHR17098">
    <property type="entry name" value="NADH-UBIQUINONE OXIDOREDUCTASE MWFE SUBUNIT"/>
    <property type="match status" value="1"/>
</dbReference>
<reference evidence="15" key="2">
    <citation type="submission" date="2015-01" db="EMBL/GenBank/DDBJ databases">
        <title>Evolutionary Origins and Diversification of the Mycorrhizal Mutualists.</title>
        <authorList>
            <consortium name="DOE Joint Genome Institute"/>
            <consortium name="Mycorrhizal Genomics Consortium"/>
            <person name="Kohler A."/>
            <person name="Kuo A."/>
            <person name="Nagy L.G."/>
            <person name="Floudas D."/>
            <person name="Copeland A."/>
            <person name="Barry K.W."/>
            <person name="Cichocki N."/>
            <person name="Veneault-Fourrey C."/>
            <person name="LaButti K."/>
            <person name="Lindquist E.A."/>
            <person name="Lipzen A."/>
            <person name="Lundell T."/>
            <person name="Morin E."/>
            <person name="Murat C."/>
            <person name="Riley R."/>
            <person name="Ohm R."/>
            <person name="Sun H."/>
            <person name="Tunlid A."/>
            <person name="Henrissat B."/>
            <person name="Grigoriev I.V."/>
            <person name="Hibbett D.S."/>
            <person name="Martin F."/>
        </authorList>
    </citation>
    <scope>NUCLEOTIDE SEQUENCE [LARGE SCALE GENOMIC DNA]</scope>
    <source>
        <strain evidence="15">Foug A</strain>
    </source>
</reference>
<dbReference type="OrthoDB" id="1920692at2759"/>
<evidence type="ECO:0000256" key="9">
    <source>
        <dbReference type="ARBA" id="ARBA00022982"/>
    </source>
</evidence>
<feature type="transmembrane region" description="Helical" evidence="13">
    <location>
        <begin position="31"/>
        <end position="51"/>
    </location>
</feature>
<comment type="similarity">
    <text evidence="3">Belongs to the complex I NDUFA1 subunit family.</text>
</comment>
<evidence type="ECO:0000256" key="12">
    <source>
        <dbReference type="ARBA" id="ARBA00023136"/>
    </source>
</evidence>
<keyword evidence="8" id="KW-0999">Mitochondrion inner membrane</keyword>
<keyword evidence="15" id="KW-1185">Reference proteome</keyword>
<evidence type="ECO:0000313" key="15">
    <source>
        <dbReference type="Proteomes" id="UP000053989"/>
    </source>
</evidence>
<evidence type="ECO:0000256" key="11">
    <source>
        <dbReference type="ARBA" id="ARBA00023128"/>
    </source>
</evidence>
<evidence type="ECO:0000256" key="2">
    <source>
        <dbReference type="ARBA" id="ARBA00004298"/>
    </source>
</evidence>
<proteinExistence type="inferred from homology"/>
<dbReference type="InParanoid" id="A0A0C2ZPE0"/>
<keyword evidence="5" id="KW-0813">Transport</keyword>
<evidence type="ECO:0000256" key="7">
    <source>
        <dbReference type="ARBA" id="ARBA00022692"/>
    </source>
</evidence>
<dbReference type="AlphaFoldDB" id="A0A0C2ZPE0"/>
<dbReference type="STRING" id="1036808.A0A0C2ZPE0"/>
<accession>A0A0C2ZPE0</accession>
<keyword evidence="6" id="KW-0679">Respiratory chain</keyword>
<comment type="function">
    <text evidence="1">Accessory subunit of the mitochondrial membrane respiratory chain NADH dehydrogenase (Complex I), that is believed not to be involved in catalysis. Complex I functions in the transfer of electrons from NADH to the respiratory chain. The immediate electron acceptor for the enzyme is believed to be ubiquinone.</text>
</comment>
<dbReference type="HOGENOM" id="CLU_132216_1_0_1"/>
<protein>
    <recommendedName>
        <fullName evidence="4">NADH dehydrogenase [ubiquinone] 1 alpha subcomplex subunit 1</fullName>
    </recommendedName>
</protein>
<keyword evidence="12 13" id="KW-0472">Membrane</keyword>
<comment type="subcellular location">
    <subcellularLocation>
        <location evidence="2">Mitochondrion inner membrane</location>
        <topology evidence="2">Single-pass membrane protein</topology>
        <orientation evidence="2">Matrix side</orientation>
    </subcellularLocation>
</comment>
<evidence type="ECO:0000256" key="6">
    <source>
        <dbReference type="ARBA" id="ARBA00022660"/>
    </source>
</evidence>
<keyword evidence="10 13" id="KW-1133">Transmembrane helix</keyword>
<dbReference type="InterPro" id="IPR017384">
    <property type="entry name" value="NADH_Ub_cplx-1_asu_su-1"/>
</dbReference>
<dbReference type="EMBL" id="KN822154">
    <property type="protein sequence ID" value="KIM54472.1"/>
    <property type="molecule type" value="Genomic_DNA"/>
</dbReference>
<evidence type="ECO:0000256" key="1">
    <source>
        <dbReference type="ARBA" id="ARBA00003195"/>
    </source>
</evidence>
<keyword evidence="7 13" id="KW-0812">Transmembrane</keyword>